<evidence type="ECO:0000313" key="2">
    <source>
        <dbReference type="Proteomes" id="UP001168877"/>
    </source>
</evidence>
<proteinExistence type="predicted"/>
<name>A0AA39SKN8_ACESA</name>
<dbReference type="EMBL" id="JAUESC010000380">
    <property type="protein sequence ID" value="KAK0591405.1"/>
    <property type="molecule type" value="Genomic_DNA"/>
</dbReference>
<comment type="caution">
    <text evidence="1">The sequence shown here is derived from an EMBL/GenBank/DDBJ whole genome shotgun (WGS) entry which is preliminary data.</text>
</comment>
<reference evidence="1" key="2">
    <citation type="submission" date="2023-06" db="EMBL/GenBank/DDBJ databases">
        <authorList>
            <person name="Swenson N.G."/>
            <person name="Wegrzyn J.L."/>
            <person name="Mcevoy S.L."/>
        </authorList>
    </citation>
    <scope>NUCLEOTIDE SEQUENCE</scope>
    <source>
        <strain evidence="1">NS2018</strain>
        <tissue evidence="1">Leaf</tissue>
    </source>
</reference>
<dbReference type="Proteomes" id="UP001168877">
    <property type="component" value="Unassembled WGS sequence"/>
</dbReference>
<dbReference type="AlphaFoldDB" id="A0AA39SKN8"/>
<evidence type="ECO:0000313" key="1">
    <source>
        <dbReference type="EMBL" id="KAK0591405.1"/>
    </source>
</evidence>
<reference evidence="1" key="1">
    <citation type="journal article" date="2022" name="Plant J.">
        <title>Strategies of tolerance reflected in two North American maple genomes.</title>
        <authorList>
            <person name="McEvoy S.L."/>
            <person name="Sezen U.U."/>
            <person name="Trouern-Trend A."/>
            <person name="McMahon S.M."/>
            <person name="Schaberg P.G."/>
            <person name="Yang J."/>
            <person name="Wegrzyn J.L."/>
            <person name="Swenson N.G."/>
        </authorList>
    </citation>
    <scope>NUCLEOTIDE SEQUENCE</scope>
    <source>
        <strain evidence="1">NS2018</strain>
    </source>
</reference>
<organism evidence="1 2">
    <name type="scientific">Acer saccharum</name>
    <name type="common">Sugar maple</name>
    <dbReference type="NCBI Taxonomy" id="4024"/>
    <lineage>
        <taxon>Eukaryota</taxon>
        <taxon>Viridiplantae</taxon>
        <taxon>Streptophyta</taxon>
        <taxon>Embryophyta</taxon>
        <taxon>Tracheophyta</taxon>
        <taxon>Spermatophyta</taxon>
        <taxon>Magnoliopsida</taxon>
        <taxon>eudicotyledons</taxon>
        <taxon>Gunneridae</taxon>
        <taxon>Pentapetalae</taxon>
        <taxon>rosids</taxon>
        <taxon>malvids</taxon>
        <taxon>Sapindales</taxon>
        <taxon>Sapindaceae</taxon>
        <taxon>Hippocastanoideae</taxon>
        <taxon>Acereae</taxon>
        <taxon>Acer</taxon>
    </lineage>
</organism>
<sequence length="79" mass="9093">MNIRRNEVDLVIRLSFCISLSLSLSRPLTHPPTQPLNPSSLLLSLNQPPPTLSLSQHSLSFHSIFSVVLRRIYFVHRRF</sequence>
<protein>
    <submittedName>
        <fullName evidence="1">Uncharacterized protein</fullName>
    </submittedName>
</protein>
<accession>A0AA39SKN8</accession>
<keyword evidence="2" id="KW-1185">Reference proteome</keyword>
<gene>
    <name evidence="1" type="ORF">LWI29_001228</name>
</gene>